<dbReference type="GO" id="GO:0046872">
    <property type="term" value="F:metal ion binding"/>
    <property type="evidence" value="ECO:0007669"/>
    <property type="project" value="InterPro"/>
</dbReference>
<dbReference type="InterPro" id="IPR011761">
    <property type="entry name" value="ATP-grasp"/>
</dbReference>
<keyword evidence="1" id="KW-0067">ATP-binding</keyword>
<gene>
    <name evidence="3" type="ORF">CR205_09930</name>
</gene>
<keyword evidence="1" id="KW-0547">Nucleotide-binding</keyword>
<dbReference type="GO" id="GO:0016879">
    <property type="term" value="F:ligase activity, forming carbon-nitrogen bonds"/>
    <property type="evidence" value="ECO:0007669"/>
    <property type="project" value="TreeGrafter"/>
</dbReference>
<dbReference type="InterPro" id="IPR026838">
    <property type="entry name" value="YheC/D"/>
</dbReference>
<evidence type="ECO:0000259" key="2">
    <source>
        <dbReference type="PROSITE" id="PS50975"/>
    </source>
</evidence>
<evidence type="ECO:0000256" key="1">
    <source>
        <dbReference type="PROSITE-ProRule" id="PRU00409"/>
    </source>
</evidence>
<proteinExistence type="predicted"/>
<dbReference type="PANTHER" id="PTHR21621:SF0">
    <property type="entry name" value="BETA-CITRYLGLUTAMATE SYNTHASE B-RELATED"/>
    <property type="match status" value="1"/>
</dbReference>
<organism evidence="3 4">
    <name type="scientific">Alteribacter lacisalsi</name>
    <dbReference type="NCBI Taxonomy" id="2045244"/>
    <lineage>
        <taxon>Bacteria</taxon>
        <taxon>Bacillati</taxon>
        <taxon>Bacillota</taxon>
        <taxon>Bacilli</taxon>
        <taxon>Bacillales</taxon>
        <taxon>Bacillaceae</taxon>
        <taxon>Alteribacter</taxon>
    </lineage>
</organism>
<dbReference type="AlphaFoldDB" id="A0A2W0HMR6"/>
<name>A0A2W0HMR6_9BACI</name>
<comment type="caution">
    <text evidence="3">The sequence shown here is derived from an EMBL/GenBank/DDBJ whole genome shotgun (WGS) entry which is preliminary data.</text>
</comment>
<dbReference type="GO" id="GO:0005737">
    <property type="term" value="C:cytoplasm"/>
    <property type="evidence" value="ECO:0007669"/>
    <property type="project" value="TreeGrafter"/>
</dbReference>
<sequence>MSMTLDFTRREHSIRFIQRDDSGTALRLFIPDSFAKEFDYKEGDTVTIRAGKWEKELQLMPVKDLPALCFGIHSSLFPFPQLLSTDTPFRLERYLKHEWRIGPVVGLLVNDAGSSPLSFGALSGFAEEMARHAAERNTLFFVYPFNQIWTPAGGSGFFRDGVSWITTDTPLPDVIYNRLSTASKEQSDAGKSLFSLLKQNHVPYFNERFIYKWEMHELLARHEHLHPFLPETVLASDRDGVLNMTRKHGQLYIKPVRGREGNGIIRLTCEPEGLCAEYPSDSGREPRIFRTFDKFYEALRPRLKKKPYLVQQGIPLFTVDDGLTDIRVLTVKNEAGEWQAVSKVARCGVKDQIVSNVAKGGEQRNAADVLTETFSEPYAFHLARLLNELAVEIASAIDSELGNTGVFGEFGIDIGISADGRPWILEVNTKPSKSADPFHDQTASVRPSVKTLIAFSRCLSGVFD</sequence>
<evidence type="ECO:0000313" key="4">
    <source>
        <dbReference type="Proteomes" id="UP000248066"/>
    </source>
</evidence>
<evidence type="ECO:0000313" key="3">
    <source>
        <dbReference type="EMBL" id="PYZ98865.1"/>
    </source>
</evidence>
<dbReference type="Gene3D" id="3.30.470.20">
    <property type="entry name" value="ATP-grasp fold, B domain"/>
    <property type="match status" value="1"/>
</dbReference>
<keyword evidence="4" id="KW-1185">Reference proteome</keyword>
<dbReference type="PANTHER" id="PTHR21621">
    <property type="entry name" value="RIBOSOMAL PROTEIN S6 MODIFICATION PROTEIN"/>
    <property type="match status" value="1"/>
</dbReference>
<accession>A0A2W0HMR6</accession>
<dbReference type="EMBL" id="PDOF01000001">
    <property type="protein sequence ID" value="PYZ98865.1"/>
    <property type="molecule type" value="Genomic_DNA"/>
</dbReference>
<dbReference type="Proteomes" id="UP000248066">
    <property type="component" value="Unassembled WGS sequence"/>
</dbReference>
<dbReference type="PROSITE" id="PS50975">
    <property type="entry name" value="ATP_GRASP"/>
    <property type="match status" value="1"/>
</dbReference>
<dbReference type="SUPFAM" id="SSF56059">
    <property type="entry name" value="Glutathione synthetase ATP-binding domain-like"/>
    <property type="match status" value="1"/>
</dbReference>
<reference evidence="3 4" key="1">
    <citation type="submission" date="2017-10" db="EMBL/GenBank/DDBJ databases">
        <title>Bacillus sp. nov., a halophilic bacterium isolated from a Yangshapao Lake.</title>
        <authorList>
            <person name="Wang H."/>
        </authorList>
    </citation>
    <scope>NUCLEOTIDE SEQUENCE [LARGE SCALE GENOMIC DNA]</scope>
    <source>
        <strain evidence="3 4">YSP-3</strain>
    </source>
</reference>
<feature type="domain" description="ATP-grasp" evidence="2">
    <location>
        <begin position="386"/>
        <end position="457"/>
    </location>
</feature>
<dbReference type="Pfam" id="PF14398">
    <property type="entry name" value="ATPgrasp_YheCD"/>
    <property type="match status" value="1"/>
</dbReference>
<dbReference type="GO" id="GO:0005524">
    <property type="term" value="F:ATP binding"/>
    <property type="evidence" value="ECO:0007669"/>
    <property type="project" value="UniProtKB-UniRule"/>
</dbReference>
<protein>
    <recommendedName>
        <fullName evidence="2">ATP-grasp domain-containing protein</fullName>
    </recommendedName>
</protein>